<reference evidence="9" key="1">
    <citation type="journal article" date="2023" name="Science">
        <title>Elucidation of the pathway for biosynthesis of saponin adjuvants from the soapbark tree.</title>
        <authorList>
            <person name="Reed J."/>
            <person name="Orme A."/>
            <person name="El-Demerdash A."/>
            <person name="Owen C."/>
            <person name="Martin L.B.B."/>
            <person name="Misra R.C."/>
            <person name="Kikuchi S."/>
            <person name="Rejzek M."/>
            <person name="Martin A.C."/>
            <person name="Harkess A."/>
            <person name="Leebens-Mack J."/>
            <person name="Louveau T."/>
            <person name="Stephenson M.J."/>
            <person name="Osbourn A."/>
        </authorList>
    </citation>
    <scope>NUCLEOTIDE SEQUENCE</scope>
    <source>
        <strain evidence="9">S10</strain>
    </source>
</reference>
<dbReference type="CDD" id="cd13920">
    <property type="entry name" value="Stellacyanin"/>
    <property type="match status" value="1"/>
</dbReference>
<dbReference type="GO" id="GO:0005886">
    <property type="term" value="C:plasma membrane"/>
    <property type="evidence" value="ECO:0007669"/>
    <property type="project" value="TreeGrafter"/>
</dbReference>
<evidence type="ECO:0000256" key="4">
    <source>
        <dbReference type="ARBA" id="ARBA00037626"/>
    </source>
</evidence>
<dbReference type="SUPFAM" id="SSF49503">
    <property type="entry name" value="Cupredoxins"/>
    <property type="match status" value="1"/>
</dbReference>
<accession>A0AAD7Q4R8</accession>
<dbReference type="EMBL" id="JARAOO010000003">
    <property type="protein sequence ID" value="KAJ7974818.1"/>
    <property type="molecule type" value="Genomic_DNA"/>
</dbReference>
<dbReference type="InterPro" id="IPR003245">
    <property type="entry name" value="Phytocyanin_dom"/>
</dbReference>
<evidence type="ECO:0000259" key="8">
    <source>
        <dbReference type="PROSITE" id="PS51485"/>
    </source>
</evidence>
<evidence type="ECO:0000256" key="2">
    <source>
        <dbReference type="ARBA" id="ARBA00023180"/>
    </source>
</evidence>
<organism evidence="9 10">
    <name type="scientific">Quillaja saponaria</name>
    <name type="common">Soap bark tree</name>
    <dbReference type="NCBI Taxonomy" id="32244"/>
    <lineage>
        <taxon>Eukaryota</taxon>
        <taxon>Viridiplantae</taxon>
        <taxon>Streptophyta</taxon>
        <taxon>Embryophyta</taxon>
        <taxon>Tracheophyta</taxon>
        <taxon>Spermatophyta</taxon>
        <taxon>Magnoliopsida</taxon>
        <taxon>eudicotyledons</taxon>
        <taxon>Gunneridae</taxon>
        <taxon>Pentapetalae</taxon>
        <taxon>rosids</taxon>
        <taxon>fabids</taxon>
        <taxon>Fabales</taxon>
        <taxon>Quillajaceae</taxon>
        <taxon>Quillaja</taxon>
    </lineage>
</organism>
<dbReference type="Pfam" id="PF02298">
    <property type="entry name" value="Cu_bind_like"/>
    <property type="match status" value="1"/>
</dbReference>
<feature type="transmembrane region" description="Helical" evidence="6">
    <location>
        <begin position="192"/>
        <end position="218"/>
    </location>
</feature>
<feature type="chain" id="PRO_5042263334" evidence="7">
    <location>
        <begin position="23"/>
        <end position="219"/>
    </location>
</feature>
<feature type="compositionally biased region" description="Low complexity" evidence="5">
    <location>
        <begin position="148"/>
        <end position="165"/>
    </location>
</feature>
<evidence type="ECO:0000256" key="6">
    <source>
        <dbReference type="SAM" id="Phobius"/>
    </source>
</evidence>
<dbReference type="AlphaFoldDB" id="A0AAD7Q4R8"/>
<sequence length="219" mass="24152">MFNIRLLILLLLLSPFLDHSSAGTRYTVGDSPWNIPPYPTYFDNWSSSNFFRTGDSLVFDFETNLYNLIQVPRQDYEDCTSCNPIKVLTYGPATIPLTHRGVFYFICNISNYCSLGQKISVTVHNYRSPDNPTPAPLPSPSPPPTSPVPISSPSSPPKGSVTPPTGTYYPSPHNGTYSPEPTAAPVERERSMAFALGGSNGIFLVVQTCLVLVFIIWII</sequence>
<keyword evidence="2" id="KW-0325">Glycoprotein</keyword>
<feature type="region of interest" description="Disordered" evidence="5">
    <location>
        <begin position="127"/>
        <end position="184"/>
    </location>
</feature>
<feature type="compositionally biased region" description="Pro residues" evidence="5">
    <location>
        <begin position="131"/>
        <end position="147"/>
    </location>
</feature>
<keyword evidence="10" id="KW-1185">Reference proteome</keyword>
<dbReference type="InterPro" id="IPR039391">
    <property type="entry name" value="Phytocyanin-like"/>
</dbReference>
<evidence type="ECO:0000313" key="10">
    <source>
        <dbReference type="Proteomes" id="UP001163823"/>
    </source>
</evidence>
<dbReference type="PANTHER" id="PTHR33021">
    <property type="entry name" value="BLUE COPPER PROTEIN"/>
    <property type="match status" value="1"/>
</dbReference>
<evidence type="ECO:0000256" key="1">
    <source>
        <dbReference type="ARBA" id="ARBA00023157"/>
    </source>
</evidence>
<evidence type="ECO:0000256" key="7">
    <source>
        <dbReference type="SAM" id="SignalP"/>
    </source>
</evidence>
<evidence type="ECO:0000256" key="3">
    <source>
        <dbReference type="ARBA" id="ARBA00035011"/>
    </source>
</evidence>
<dbReference type="GO" id="GO:0009055">
    <property type="term" value="F:electron transfer activity"/>
    <property type="evidence" value="ECO:0007669"/>
    <property type="project" value="InterPro"/>
</dbReference>
<dbReference type="PANTHER" id="PTHR33021:SF288">
    <property type="entry name" value="OS03G0648500 PROTEIN"/>
    <property type="match status" value="1"/>
</dbReference>
<evidence type="ECO:0000256" key="5">
    <source>
        <dbReference type="SAM" id="MobiDB-lite"/>
    </source>
</evidence>
<keyword evidence="1" id="KW-1015">Disulfide bond</keyword>
<gene>
    <name evidence="9" type="ORF">O6P43_004833</name>
</gene>
<keyword evidence="6" id="KW-0812">Transmembrane</keyword>
<keyword evidence="7" id="KW-0732">Signal</keyword>
<name>A0AAD7Q4R8_QUISA</name>
<dbReference type="KEGG" id="qsa:O6P43_004833"/>
<keyword evidence="6" id="KW-0472">Membrane</keyword>
<comment type="similarity">
    <text evidence="3">Belongs to the early nodulin-like (ENODL) family.</text>
</comment>
<dbReference type="InterPro" id="IPR008972">
    <property type="entry name" value="Cupredoxin"/>
</dbReference>
<feature type="signal peptide" evidence="7">
    <location>
        <begin position="1"/>
        <end position="22"/>
    </location>
</feature>
<feature type="domain" description="Phytocyanin" evidence="8">
    <location>
        <begin position="24"/>
        <end position="125"/>
    </location>
</feature>
<dbReference type="Gene3D" id="2.60.40.420">
    <property type="entry name" value="Cupredoxins - blue copper proteins"/>
    <property type="match status" value="1"/>
</dbReference>
<keyword evidence="6" id="KW-1133">Transmembrane helix</keyword>
<dbReference type="PROSITE" id="PS51485">
    <property type="entry name" value="PHYTOCYANIN"/>
    <property type="match status" value="1"/>
</dbReference>
<dbReference type="Proteomes" id="UP001163823">
    <property type="component" value="Chromosome 3"/>
</dbReference>
<dbReference type="FunFam" id="2.60.40.420:FF:000034">
    <property type="entry name" value="Cupredoxin superfamily protein"/>
    <property type="match status" value="1"/>
</dbReference>
<proteinExistence type="inferred from homology"/>
<evidence type="ECO:0000313" key="9">
    <source>
        <dbReference type="EMBL" id="KAJ7974818.1"/>
    </source>
</evidence>
<protein>
    <submittedName>
        <fullName evidence="9">Cucumber peeling cupredoxin-like</fullName>
    </submittedName>
</protein>
<comment type="caution">
    <text evidence="9">The sequence shown here is derived from an EMBL/GenBank/DDBJ whole genome shotgun (WGS) entry which is preliminary data.</text>
</comment>
<comment type="function">
    <text evidence="4">May act as a carbohydrate transporter.</text>
</comment>